<keyword evidence="3 6" id="KW-0378">Hydrolase</keyword>
<dbReference type="EMBL" id="JAACXV010000229">
    <property type="protein sequence ID" value="KAF7281687.1"/>
    <property type="molecule type" value="Genomic_DNA"/>
</dbReference>
<dbReference type="Gene3D" id="3.40.50.1820">
    <property type="entry name" value="alpha/beta hydrolase"/>
    <property type="match status" value="1"/>
</dbReference>
<proteinExistence type="inferred from homology"/>
<evidence type="ECO:0000259" key="7">
    <source>
        <dbReference type="Pfam" id="PF00135"/>
    </source>
</evidence>
<dbReference type="InterPro" id="IPR029058">
    <property type="entry name" value="AB_hydrolase_fold"/>
</dbReference>
<dbReference type="AlphaFoldDB" id="A0A834IIQ7"/>
<keyword evidence="9" id="KW-1185">Reference proteome</keyword>
<dbReference type="OrthoDB" id="6846267at2759"/>
<protein>
    <recommendedName>
        <fullName evidence="6">Carboxylic ester hydrolase</fullName>
        <ecNumber evidence="6">3.1.1.-</ecNumber>
    </recommendedName>
</protein>
<evidence type="ECO:0000256" key="4">
    <source>
        <dbReference type="ARBA" id="ARBA00023157"/>
    </source>
</evidence>
<keyword evidence="4" id="KW-1015">Disulfide bond</keyword>
<comment type="similarity">
    <text evidence="1 6">Belongs to the type-B carboxylesterase/lipase family.</text>
</comment>
<dbReference type="InterPro" id="IPR002018">
    <property type="entry name" value="CarbesteraseB"/>
</dbReference>
<keyword evidence="6" id="KW-0732">Signal</keyword>
<evidence type="ECO:0000256" key="2">
    <source>
        <dbReference type="ARBA" id="ARBA00022487"/>
    </source>
</evidence>
<accession>A0A834IIQ7</accession>
<dbReference type="Proteomes" id="UP000625711">
    <property type="component" value="Unassembled WGS sequence"/>
</dbReference>
<dbReference type="SUPFAM" id="SSF53474">
    <property type="entry name" value="alpha/beta-Hydrolases"/>
    <property type="match status" value="1"/>
</dbReference>
<dbReference type="PANTHER" id="PTHR43142:SF1">
    <property type="entry name" value="CARBOXYLIC ESTER HYDROLASE"/>
    <property type="match status" value="1"/>
</dbReference>
<reference evidence="8" key="1">
    <citation type="submission" date="2020-08" db="EMBL/GenBank/DDBJ databases">
        <title>Genome sequencing and assembly of the red palm weevil Rhynchophorus ferrugineus.</title>
        <authorList>
            <person name="Dias G.B."/>
            <person name="Bergman C.M."/>
            <person name="Manee M."/>
        </authorList>
    </citation>
    <scope>NUCLEOTIDE SEQUENCE</scope>
    <source>
        <strain evidence="8">AA-2017</strain>
        <tissue evidence="8">Whole larva</tissue>
    </source>
</reference>
<evidence type="ECO:0000256" key="3">
    <source>
        <dbReference type="ARBA" id="ARBA00022801"/>
    </source>
</evidence>
<name>A0A834IIQ7_RHYFE</name>
<dbReference type="CDD" id="cd00312">
    <property type="entry name" value="Esterase_lipase"/>
    <property type="match status" value="1"/>
</dbReference>
<dbReference type="PANTHER" id="PTHR43142">
    <property type="entry name" value="CARBOXYLIC ESTER HYDROLASE"/>
    <property type="match status" value="1"/>
</dbReference>
<dbReference type="PROSITE" id="PS00122">
    <property type="entry name" value="CARBOXYLESTERASE_B_1"/>
    <property type="match status" value="1"/>
</dbReference>
<evidence type="ECO:0000313" key="9">
    <source>
        <dbReference type="Proteomes" id="UP000625711"/>
    </source>
</evidence>
<feature type="domain" description="Carboxylesterase type B" evidence="7">
    <location>
        <begin position="23"/>
        <end position="518"/>
    </location>
</feature>
<feature type="chain" id="PRO_5033106800" description="Carboxylic ester hydrolase" evidence="6">
    <location>
        <begin position="17"/>
        <end position="563"/>
    </location>
</feature>
<gene>
    <name evidence="8" type="ORF">GWI33_004408</name>
</gene>
<organism evidence="8 9">
    <name type="scientific">Rhynchophorus ferrugineus</name>
    <name type="common">Red palm weevil</name>
    <name type="synonym">Curculio ferrugineus</name>
    <dbReference type="NCBI Taxonomy" id="354439"/>
    <lineage>
        <taxon>Eukaryota</taxon>
        <taxon>Metazoa</taxon>
        <taxon>Ecdysozoa</taxon>
        <taxon>Arthropoda</taxon>
        <taxon>Hexapoda</taxon>
        <taxon>Insecta</taxon>
        <taxon>Pterygota</taxon>
        <taxon>Neoptera</taxon>
        <taxon>Endopterygota</taxon>
        <taxon>Coleoptera</taxon>
        <taxon>Polyphaga</taxon>
        <taxon>Cucujiformia</taxon>
        <taxon>Curculionidae</taxon>
        <taxon>Dryophthorinae</taxon>
        <taxon>Rhynchophorus</taxon>
    </lineage>
</organism>
<dbReference type="EC" id="3.1.1.-" evidence="6"/>
<dbReference type="Pfam" id="PF00135">
    <property type="entry name" value="COesterase"/>
    <property type="match status" value="1"/>
</dbReference>
<evidence type="ECO:0000256" key="6">
    <source>
        <dbReference type="RuleBase" id="RU361235"/>
    </source>
</evidence>
<sequence>MHLICTVIIIVSLTSALPAQPYQPTLTIPNGVLQGDIGITVNMNPFYKFEGIPYAKPPVNDLRFEPPEDIEPWEGIWKATTQTRCMQYDHYRQDSDDNYVVHGDEDCLYVNVYTHMLGEGANMDVLVFIHGGAFMFGSGFSYGPEIIMDRKVVFVTFNYRLGPLGFLSTEDEELPGNLGLRDQIKALQWVKENIQYFGGNPESITIFGLSAGGASVHFHYLSPESTGLFKAGISQSGCMLNPWVLAEHSKQKTARLADLIGCPTGSSREIVQCLKTKPAAEIVGAVKFFLNFLYNPFSPFGIVVDGYWSKNPVLPDHPYKLLLEGKVQDLPWLISHTTAEGLYPAFDFYSNDQHLIDIDTKWNEIIPFVLHYNESVEPRLKDDVSRQIREHYLGENRVTKDTYNTLVKLIGDRLFLSDIETSARLQSIATESDVFSYAYSYRGAVSKSNPRTGSNVDIGCSHGDDTIYILKTDLDTLSTDQDKQMSQIFVDLITSFMNKTVPNITEWKPVSKTPEAEFAQLKIDGPTETAMVYRTEIGERSFWHSLPFRENHFLDVIIDKDEL</sequence>
<dbReference type="GO" id="GO:0052689">
    <property type="term" value="F:carboxylic ester hydrolase activity"/>
    <property type="evidence" value="ECO:0007669"/>
    <property type="project" value="UniProtKB-KW"/>
</dbReference>
<feature type="signal peptide" evidence="6">
    <location>
        <begin position="1"/>
        <end position="16"/>
    </location>
</feature>
<dbReference type="InterPro" id="IPR019826">
    <property type="entry name" value="Carboxylesterase_B_AS"/>
</dbReference>
<evidence type="ECO:0000256" key="5">
    <source>
        <dbReference type="ARBA" id="ARBA00023180"/>
    </source>
</evidence>
<evidence type="ECO:0000313" key="8">
    <source>
        <dbReference type="EMBL" id="KAF7281687.1"/>
    </source>
</evidence>
<evidence type="ECO:0000256" key="1">
    <source>
        <dbReference type="ARBA" id="ARBA00005964"/>
    </source>
</evidence>
<keyword evidence="5" id="KW-0325">Glycoprotein</keyword>
<comment type="caution">
    <text evidence="8">The sequence shown here is derived from an EMBL/GenBank/DDBJ whole genome shotgun (WGS) entry which is preliminary data.</text>
</comment>
<keyword evidence="2" id="KW-0719">Serine esterase</keyword>